<dbReference type="EMBL" id="OU342829">
    <property type="protein sequence ID" value="CAG7580481.1"/>
    <property type="molecule type" value="Genomic_DNA"/>
</dbReference>
<protein>
    <submittedName>
        <fullName evidence="1">Uncharacterized protein</fullName>
    </submittedName>
</protein>
<organism evidence="1">
    <name type="scientific">uncultured marine phage</name>
    <dbReference type="NCBI Taxonomy" id="707152"/>
    <lineage>
        <taxon>Viruses</taxon>
        <taxon>environmental samples</taxon>
    </lineage>
</organism>
<reference evidence="1" key="1">
    <citation type="submission" date="2021-06" db="EMBL/GenBank/DDBJ databases">
        <authorList>
            <person name="Gannon L."/>
            <person name="Redgwell R T."/>
            <person name="Michniewski S."/>
            <person name="Harrison D C."/>
            <person name="Millard A."/>
        </authorList>
    </citation>
    <scope>NUCLEOTIDE SEQUENCE</scope>
</reference>
<accession>A0A8D9CC35</accession>
<sequence length="242" mass="27968">MNRIKVTSENINDLYGKINELIDSYFEWKVKPSSLKRYLKKGSIGLKKFIERNDLGNIDKIDKIILDVVDDRFGMEDDGVLTFERYSTFVEDDKMDGPNTREGHTEILYNNVGDSNIEYEKIIADHYRTSLGHVEVVSEAQHLYDVNNGTVIVFSDEDLGEISNNLAGFIYDFLSESVIQMKTLNISLKLEGLIGNEEDLKSKMNVNDTKFQDDTIDVISEILQNDDYKYIGDFRGYHFWEK</sequence>
<proteinExistence type="predicted"/>
<name>A0A8D9CC35_9VIRU</name>
<gene>
    <name evidence="1" type="ORF">SLAVMIC_00437</name>
</gene>
<evidence type="ECO:0000313" key="1">
    <source>
        <dbReference type="EMBL" id="CAG7580481.1"/>
    </source>
</evidence>